<evidence type="ECO:0000313" key="3">
    <source>
        <dbReference type="Proteomes" id="UP001201262"/>
    </source>
</evidence>
<accession>A0AAD4KEK8</accession>
<evidence type="ECO:0000313" key="2">
    <source>
        <dbReference type="EMBL" id="KAH8688993.1"/>
    </source>
</evidence>
<proteinExistence type="predicted"/>
<sequence>MPGGFPNFRSLPDFDQKALAISNRNTPKAEFESSASSFHSDTETLKHNPQERSLMRAIKDAMKHIAPKQSP</sequence>
<comment type="caution">
    <text evidence="2">The sequence shown here is derived from an EMBL/GenBank/DDBJ whole genome shotgun (WGS) entry which is preliminary data.</text>
</comment>
<protein>
    <submittedName>
        <fullName evidence="2">Uncharacterized protein</fullName>
    </submittedName>
</protein>
<evidence type="ECO:0000256" key="1">
    <source>
        <dbReference type="SAM" id="MobiDB-lite"/>
    </source>
</evidence>
<feature type="region of interest" description="Disordered" evidence="1">
    <location>
        <begin position="23"/>
        <end position="52"/>
    </location>
</feature>
<dbReference type="Proteomes" id="UP001201262">
    <property type="component" value="Unassembled WGS sequence"/>
</dbReference>
<organism evidence="2 3">
    <name type="scientific">Talaromyces proteolyticus</name>
    <dbReference type="NCBI Taxonomy" id="1131652"/>
    <lineage>
        <taxon>Eukaryota</taxon>
        <taxon>Fungi</taxon>
        <taxon>Dikarya</taxon>
        <taxon>Ascomycota</taxon>
        <taxon>Pezizomycotina</taxon>
        <taxon>Eurotiomycetes</taxon>
        <taxon>Eurotiomycetidae</taxon>
        <taxon>Eurotiales</taxon>
        <taxon>Trichocomaceae</taxon>
        <taxon>Talaromyces</taxon>
        <taxon>Talaromyces sect. Bacilispori</taxon>
    </lineage>
</organism>
<dbReference type="RefSeq" id="XP_046065419.1">
    <property type="nucleotide sequence ID" value="XM_046222348.1"/>
</dbReference>
<dbReference type="EMBL" id="JAJTJA010000016">
    <property type="protein sequence ID" value="KAH8688993.1"/>
    <property type="molecule type" value="Genomic_DNA"/>
</dbReference>
<feature type="compositionally biased region" description="Basic and acidic residues" evidence="1">
    <location>
        <begin position="40"/>
        <end position="52"/>
    </location>
</feature>
<dbReference type="GeneID" id="70252635"/>
<name>A0AAD4KEK8_9EURO</name>
<reference evidence="2" key="1">
    <citation type="submission" date="2021-12" db="EMBL/GenBank/DDBJ databases">
        <title>Convergent genome expansion in fungi linked to evolution of root-endophyte symbiosis.</title>
        <authorList>
            <consortium name="DOE Joint Genome Institute"/>
            <person name="Ke Y.-H."/>
            <person name="Bonito G."/>
            <person name="Liao H.-L."/>
            <person name="Looney B."/>
            <person name="Rojas-Flechas A."/>
            <person name="Nash J."/>
            <person name="Hameed K."/>
            <person name="Schadt C."/>
            <person name="Martin F."/>
            <person name="Crous P.W."/>
            <person name="Miettinen O."/>
            <person name="Magnuson J.K."/>
            <person name="Labbe J."/>
            <person name="Jacobson D."/>
            <person name="Doktycz M.J."/>
            <person name="Veneault-Fourrey C."/>
            <person name="Kuo A."/>
            <person name="Mondo S."/>
            <person name="Calhoun S."/>
            <person name="Riley R."/>
            <person name="Ohm R."/>
            <person name="LaButti K."/>
            <person name="Andreopoulos B."/>
            <person name="Pangilinan J."/>
            <person name="Nolan M."/>
            <person name="Tritt A."/>
            <person name="Clum A."/>
            <person name="Lipzen A."/>
            <person name="Daum C."/>
            <person name="Barry K."/>
            <person name="Grigoriev I.V."/>
            <person name="Vilgalys R."/>
        </authorList>
    </citation>
    <scope>NUCLEOTIDE SEQUENCE</scope>
    <source>
        <strain evidence="2">PMI_201</strain>
    </source>
</reference>
<gene>
    <name evidence="2" type="ORF">BGW36DRAFT_466576</name>
</gene>
<dbReference type="AlphaFoldDB" id="A0AAD4KEK8"/>
<keyword evidence="3" id="KW-1185">Reference proteome</keyword>